<sequence>MSQSLYDASTNPEATWLFHLDDNPDVVIIKEEEVELSAKEIHQQMEQKNKVIADMQRKMSQMIALMSASVSVARAMQRQDPVPTKDPEAEATPPPVRAARVARRDLDYL</sequence>
<reference evidence="2 3" key="1">
    <citation type="submission" date="2024-04" db="EMBL/GenBank/DDBJ databases">
        <authorList>
            <person name="Fracassetti M."/>
        </authorList>
    </citation>
    <scope>NUCLEOTIDE SEQUENCE [LARGE SCALE GENOMIC DNA]</scope>
</reference>
<evidence type="ECO:0000256" key="1">
    <source>
        <dbReference type="SAM" id="MobiDB-lite"/>
    </source>
</evidence>
<protein>
    <submittedName>
        <fullName evidence="2">Uncharacterized protein</fullName>
    </submittedName>
</protein>
<name>A0AAV2DX47_9ROSI</name>
<proteinExistence type="predicted"/>
<accession>A0AAV2DX47</accession>
<dbReference type="AlphaFoldDB" id="A0AAV2DX47"/>
<organism evidence="2 3">
    <name type="scientific">Linum trigynum</name>
    <dbReference type="NCBI Taxonomy" id="586398"/>
    <lineage>
        <taxon>Eukaryota</taxon>
        <taxon>Viridiplantae</taxon>
        <taxon>Streptophyta</taxon>
        <taxon>Embryophyta</taxon>
        <taxon>Tracheophyta</taxon>
        <taxon>Spermatophyta</taxon>
        <taxon>Magnoliopsida</taxon>
        <taxon>eudicotyledons</taxon>
        <taxon>Gunneridae</taxon>
        <taxon>Pentapetalae</taxon>
        <taxon>rosids</taxon>
        <taxon>fabids</taxon>
        <taxon>Malpighiales</taxon>
        <taxon>Linaceae</taxon>
        <taxon>Linum</taxon>
    </lineage>
</organism>
<evidence type="ECO:0000313" key="3">
    <source>
        <dbReference type="Proteomes" id="UP001497516"/>
    </source>
</evidence>
<dbReference type="EMBL" id="OZ034816">
    <property type="protein sequence ID" value="CAL1378221.1"/>
    <property type="molecule type" value="Genomic_DNA"/>
</dbReference>
<keyword evidence="3" id="KW-1185">Reference proteome</keyword>
<dbReference type="Proteomes" id="UP001497516">
    <property type="component" value="Chromosome 3"/>
</dbReference>
<evidence type="ECO:0000313" key="2">
    <source>
        <dbReference type="EMBL" id="CAL1378221.1"/>
    </source>
</evidence>
<gene>
    <name evidence="2" type="ORF">LTRI10_LOCUS19820</name>
</gene>
<feature type="region of interest" description="Disordered" evidence="1">
    <location>
        <begin position="75"/>
        <end position="109"/>
    </location>
</feature>